<protein>
    <submittedName>
        <fullName evidence="1">Uncharacterized protein</fullName>
    </submittedName>
</protein>
<dbReference type="EMBL" id="GGEC01000134">
    <property type="protein sequence ID" value="MBW80617.1"/>
    <property type="molecule type" value="Transcribed_RNA"/>
</dbReference>
<evidence type="ECO:0000313" key="1">
    <source>
        <dbReference type="EMBL" id="MBW80617.1"/>
    </source>
</evidence>
<sequence length="9" mass="974">MGVKPRSIS</sequence>
<proteinExistence type="predicted"/>
<organism evidence="1">
    <name type="scientific">Rhizophora mucronata</name>
    <name type="common">Asiatic mangrove</name>
    <dbReference type="NCBI Taxonomy" id="61149"/>
    <lineage>
        <taxon>Eukaryota</taxon>
        <taxon>Viridiplantae</taxon>
        <taxon>Streptophyta</taxon>
        <taxon>Embryophyta</taxon>
        <taxon>Tracheophyta</taxon>
        <taxon>Spermatophyta</taxon>
        <taxon>Magnoliopsida</taxon>
        <taxon>eudicotyledons</taxon>
        <taxon>Gunneridae</taxon>
        <taxon>Pentapetalae</taxon>
        <taxon>rosids</taxon>
        <taxon>fabids</taxon>
        <taxon>Malpighiales</taxon>
        <taxon>Rhizophoraceae</taxon>
        <taxon>Rhizophora</taxon>
    </lineage>
</organism>
<accession>A0A2P2IHF7</accession>
<name>A0A2P2IHF7_RHIMU</name>
<reference evidence="1" key="1">
    <citation type="submission" date="2018-02" db="EMBL/GenBank/DDBJ databases">
        <title>Rhizophora mucronata_Transcriptome.</title>
        <authorList>
            <person name="Meera S.P."/>
            <person name="Sreeshan A."/>
            <person name="Augustine A."/>
        </authorList>
    </citation>
    <scope>NUCLEOTIDE SEQUENCE</scope>
    <source>
        <tissue evidence="1">Leaf</tissue>
    </source>
</reference>